<dbReference type="SUPFAM" id="SSF52200">
    <property type="entry name" value="Toll/Interleukin receptor TIR domain"/>
    <property type="match status" value="2"/>
</dbReference>
<keyword evidence="6" id="KW-0677">Repeat</keyword>
<keyword evidence="12" id="KW-1185">Reference proteome</keyword>
<evidence type="ECO:0000256" key="10">
    <source>
        <dbReference type="ARBA" id="ARBA00023180"/>
    </source>
</evidence>
<evidence type="ECO:0000313" key="12">
    <source>
        <dbReference type="Proteomes" id="UP001165740"/>
    </source>
</evidence>
<dbReference type="InterPro" id="IPR001611">
    <property type="entry name" value="Leu-rich_rpt"/>
</dbReference>
<evidence type="ECO:0000256" key="6">
    <source>
        <dbReference type="ARBA" id="ARBA00022737"/>
    </source>
</evidence>
<dbReference type="Pfam" id="PF13855">
    <property type="entry name" value="LRR_8"/>
    <property type="match status" value="1"/>
</dbReference>
<keyword evidence="10" id="KW-0325">Glycoprotein</keyword>
<evidence type="ECO:0000256" key="3">
    <source>
        <dbReference type="ARBA" id="ARBA00022614"/>
    </source>
</evidence>
<dbReference type="GO" id="GO:0038023">
    <property type="term" value="F:signaling receptor activity"/>
    <property type="evidence" value="ECO:0007669"/>
    <property type="project" value="TreeGrafter"/>
</dbReference>
<dbReference type="Gene3D" id="3.80.10.10">
    <property type="entry name" value="Ribonuclease Inhibitor"/>
    <property type="match status" value="2"/>
</dbReference>
<protein>
    <submittedName>
        <fullName evidence="13">Toll-like receptor 4</fullName>
    </submittedName>
</protein>
<dbReference type="SUPFAM" id="SSF52058">
    <property type="entry name" value="L domain-like"/>
    <property type="match status" value="1"/>
</dbReference>
<dbReference type="OrthoDB" id="1526598at2759"/>
<name>A0A9W2Z1T4_BIOGL</name>
<dbReference type="PANTHER" id="PTHR24365">
    <property type="entry name" value="TOLL-LIKE RECEPTOR"/>
    <property type="match status" value="1"/>
</dbReference>
<evidence type="ECO:0000313" key="13">
    <source>
        <dbReference type="RefSeq" id="XP_055869026.1"/>
    </source>
</evidence>
<keyword evidence="4" id="KW-0812">Transmembrane</keyword>
<dbReference type="GeneID" id="106058728"/>
<dbReference type="PROSITE" id="PS51450">
    <property type="entry name" value="LRR"/>
    <property type="match status" value="1"/>
</dbReference>
<dbReference type="SMART" id="SM00369">
    <property type="entry name" value="LRR_TYP"/>
    <property type="match status" value="3"/>
</dbReference>
<dbReference type="GO" id="GO:0005886">
    <property type="term" value="C:plasma membrane"/>
    <property type="evidence" value="ECO:0007669"/>
    <property type="project" value="TreeGrafter"/>
</dbReference>
<evidence type="ECO:0000256" key="4">
    <source>
        <dbReference type="ARBA" id="ARBA00022692"/>
    </source>
</evidence>
<dbReference type="AlphaFoldDB" id="A0A9W2Z1T4"/>
<accession>A0A9W2Z1T4</accession>
<reference evidence="13" key="1">
    <citation type="submission" date="2025-08" db="UniProtKB">
        <authorList>
            <consortium name="RefSeq"/>
        </authorList>
    </citation>
    <scope>IDENTIFICATION</scope>
</reference>
<dbReference type="PANTHER" id="PTHR24365:SF541">
    <property type="entry name" value="PROTEIN TOLL-RELATED"/>
    <property type="match status" value="1"/>
</dbReference>
<organism evidence="12 13">
    <name type="scientific">Biomphalaria glabrata</name>
    <name type="common">Bloodfluke planorb</name>
    <name type="synonym">Freshwater snail</name>
    <dbReference type="NCBI Taxonomy" id="6526"/>
    <lineage>
        <taxon>Eukaryota</taxon>
        <taxon>Metazoa</taxon>
        <taxon>Spiralia</taxon>
        <taxon>Lophotrochozoa</taxon>
        <taxon>Mollusca</taxon>
        <taxon>Gastropoda</taxon>
        <taxon>Heterobranchia</taxon>
        <taxon>Euthyneura</taxon>
        <taxon>Panpulmonata</taxon>
        <taxon>Hygrophila</taxon>
        <taxon>Lymnaeoidea</taxon>
        <taxon>Planorbidae</taxon>
        <taxon>Biomphalaria</taxon>
    </lineage>
</organism>
<keyword evidence="3" id="KW-0433">Leucine-rich repeat</keyword>
<evidence type="ECO:0000256" key="1">
    <source>
        <dbReference type="ARBA" id="ARBA00004167"/>
    </source>
</evidence>
<feature type="domain" description="TIR" evidence="11">
    <location>
        <begin position="249"/>
        <end position="424"/>
    </location>
</feature>
<keyword evidence="7" id="KW-1133">Transmembrane helix</keyword>
<dbReference type="Proteomes" id="UP001165740">
    <property type="component" value="Chromosome 15"/>
</dbReference>
<comment type="subcellular location">
    <subcellularLocation>
        <location evidence="1">Membrane</location>
        <topology evidence="1">Single-pass membrane protein</topology>
    </subcellularLocation>
</comment>
<evidence type="ECO:0000256" key="9">
    <source>
        <dbReference type="ARBA" id="ARBA00023170"/>
    </source>
</evidence>
<dbReference type="SMART" id="SM00255">
    <property type="entry name" value="TIR"/>
    <property type="match status" value="1"/>
</dbReference>
<dbReference type="GO" id="GO:0007165">
    <property type="term" value="P:signal transduction"/>
    <property type="evidence" value="ECO:0007669"/>
    <property type="project" value="InterPro"/>
</dbReference>
<dbReference type="InterPro" id="IPR003591">
    <property type="entry name" value="Leu-rich_rpt_typical-subtyp"/>
</dbReference>
<evidence type="ECO:0000256" key="5">
    <source>
        <dbReference type="ARBA" id="ARBA00022729"/>
    </source>
</evidence>
<evidence type="ECO:0000256" key="2">
    <source>
        <dbReference type="ARBA" id="ARBA00009634"/>
    </source>
</evidence>
<evidence type="ECO:0000259" key="11">
    <source>
        <dbReference type="PROSITE" id="PS50104"/>
    </source>
</evidence>
<keyword evidence="9" id="KW-0675">Receptor</keyword>
<dbReference type="InterPro" id="IPR035897">
    <property type="entry name" value="Toll_tir_struct_dom_sf"/>
</dbReference>
<dbReference type="PROSITE" id="PS50104">
    <property type="entry name" value="TIR"/>
    <property type="match status" value="1"/>
</dbReference>
<dbReference type="InterPro" id="IPR032675">
    <property type="entry name" value="LRR_dom_sf"/>
</dbReference>
<evidence type="ECO:0000256" key="8">
    <source>
        <dbReference type="ARBA" id="ARBA00023136"/>
    </source>
</evidence>
<sequence>MFPPKLKYLYMGGGHLKGSIRNLFFSPNNSLIGIKLVNNYFPSLIGPVYGLDNLVYLSLKYCSIMNINETFFNQFTSLTKLMLGYNKLEPYFRLMESNIRPFSKLNKLQTLDLSGNAITKMHADIFAGLTNLRILYFEMNSMWIFHLNIGHMMNLQYVHMRNSQISSFSLEVRQHIDVLCSNKSRVVAKPNSLRLRQLRFHSMDVELAGIRPNAEVIAFTSLFRWKLRYIYYATYLKLKHSEQEHDGQLRYDVFISFAHQDEEFILKDVYPELRSRGLNVHVHGRDFVAASMAETLWPVSSSPELSSRGLNVHVHGRDFVAGEFMASNIVTAVRESRKTLVVLTLDLLKSKWCNYEIQMANMESVHTGRQVLVFLLKDSLNNKQLGTELLFHIRNNTYVVYPQNGTKGSRNELSVFWDKLYKDLRT</sequence>
<dbReference type="Pfam" id="PF01582">
    <property type="entry name" value="TIR"/>
    <property type="match status" value="1"/>
</dbReference>
<comment type="similarity">
    <text evidence="2">Belongs to the Toll-like receptor family.</text>
</comment>
<dbReference type="RefSeq" id="XP_055869026.1">
    <property type="nucleotide sequence ID" value="XM_056013051.1"/>
</dbReference>
<keyword evidence="8" id="KW-0472">Membrane</keyword>
<dbReference type="InterPro" id="IPR000157">
    <property type="entry name" value="TIR_dom"/>
</dbReference>
<dbReference type="Gene3D" id="3.40.50.10140">
    <property type="entry name" value="Toll/interleukin-1 receptor homology (TIR) domain"/>
    <property type="match status" value="2"/>
</dbReference>
<proteinExistence type="inferred from homology"/>
<gene>
    <name evidence="13" type="primary">LOC106058728</name>
</gene>
<keyword evidence="5" id="KW-0732">Signal</keyword>
<evidence type="ECO:0000256" key="7">
    <source>
        <dbReference type="ARBA" id="ARBA00022989"/>
    </source>
</evidence>